<dbReference type="EC" id="6.1.1.21" evidence="4"/>
<dbReference type="PANTHER" id="PTHR43707:SF1">
    <property type="entry name" value="HISTIDINE--TRNA LIGASE, MITOCHONDRIAL-RELATED"/>
    <property type="match status" value="1"/>
</dbReference>
<geneLocation type="chloroplast" evidence="7"/>
<dbReference type="GO" id="GO:0009507">
    <property type="term" value="C:chloroplast"/>
    <property type="evidence" value="ECO:0007669"/>
    <property type="project" value="UniProtKB-SubCell"/>
</dbReference>
<protein>
    <recommendedName>
        <fullName evidence="4">Histidine--tRNA ligase, chloroplastic</fullName>
        <ecNumber evidence="4">6.1.1.21</ecNumber>
    </recommendedName>
    <alternativeName>
        <fullName evidence="4">Histidyl-tRNA synthetase</fullName>
        <shortName evidence="4">HisRS</shortName>
    </alternativeName>
</protein>
<dbReference type="HAMAP" id="MF_00127">
    <property type="entry name" value="His_tRNA_synth"/>
    <property type="match status" value="1"/>
</dbReference>
<feature type="domain" description="Aminoacyl-transfer RNA synthetases class-II family profile" evidence="6">
    <location>
        <begin position="1"/>
        <end position="343"/>
    </location>
</feature>
<dbReference type="Gene3D" id="3.30.930.10">
    <property type="entry name" value="Bira Bifunctional Protein, Domain 2"/>
    <property type="match status" value="1"/>
</dbReference>
<feature type="binding site" evidence="5">
    <location>
        <begin position="259"/>
        <end position="260"/>
    </location>
    <ligand>
        <name>L-histidine</name>
        <dbReference type="ChEBI" id="CHEBI:57595"/>
    </ligand>
</feature>
<evidence type="ECO:0000256" key="5">
    <source>
        <dbReference type="PIRSR" id="PIRSR001549-1"/>
    </source>
</evidence>
<dbReference type="PROSITE" id="PS50862">
    <property type="entry name" value="AA_TRNA_LIGASE_II"/>
    <property type="match status" value="1"/>
</dbReference>
<organism evidence="7">
    <name type="scientific">Hommersandiophycus borowitzkae</name>
    <dbReference type="NCBI Taxonomy" id="268573"/>
    <lineage>
        <taxon>Eukaryota</taxon>
        <taxon>Rhodophyta</taxon>
        <taxon>Florideophyceae</taxon>
        <taxon>Nemaliophycidae</taxon>
        <taxon>Nemaliales</taxon>
        <taxon>Liagoraceae</taxon>
        <taxon>Hommersandiophycus</taxon>
    </lineage>
</organism>
<dbReference type="NCBIfam" id="TIGR00442">
    <property type="entry name" value="hisS"/>
    <property type="match status" value="1"/>
</dbReference>
<evidence type="ECO:0000256" key="2">
    <source>
        <dbReference type="ARBA" id="ARBA00022741"/>
    </source>
</evidence>
<evidence type="ECO:0000256" key="1">
    <source>
        <dbReference type="ARBA" id="ARBA00008226"/>
    </source>
</evidence>
<reference evidence="7" key="1">
    <citation type="submission" date="2016-10" db="EMBL/GenBank/DDBJ databases">
        <title>Chloroplast genomes as a tool to resolve red algal phylogenies: a case study in the Nemaliales.</title>
        <authorList>
            <person name="Costa J.F."/>
            <person name="Lin S.M."/>
            <person name="Macaya E.C."/>
            <person name="Fernandez-Garcia C."/>
            <person name="Verbruggen H."/>
        </authorList>
    </citation>
    <scope>NUCLEOTIDE SEQUENCE</scope>
    <source>
        <strain evidence="7">HV00480</strain>
    </source>
</reference>
<keyword evidence="2 4" id="KW-0547">Nucleotide-binding</keyword>
<accession>A0A1G4NUS3</accession>
<dbReference type="AlphaFoldDB" id="A0A1G4NUS3"/>
<dbReference type="Pfam" id="PF13393">
    <property type="entry name" value="tRNA-synt_His"/>
    <property type="match status" value="1"/>
</dbReference>
<feature type="binding site" evidence="5">
    <location>
        <position position="124"/>
    </location>
    <ligand>
        <name>L-histidine</name>
        <dbReference type="ChEBI" id="CHEBI:57595"/>
    </ligand>
</feature>
<keyword evidence="7" id="KW-0934">Plastid</keyword>
<dbReference type="Pfam" id="PF03129">
    <property type="entry name" value="HGTP_anticodon"/>
    <property type="match status" value="1"/>
</dbReference>
<keyword evidence="7" id="KW-0150">Chloroplast</keyword>
<feature type="binding site" evidence="5">
    <location>
        <position position="128"/>
    </location>
    <ligand>
        <name>L-histidine</name>
        <dbReference type="ChEBI" id="CHEBI:57595"/>
    </ligand>
</feature>
<keyword evidence="4" id="KW-0030">Aminoacyl-tRNA synthetase</keyword>
<dbReference type="SUPFAM" id="SSF55681">
    <property type="entry name" value="Class II aaRS and biotin synthetases"/>
    <property type="match status" value="1"/>
</dbReference>
<dbReference type="GO" id="GO:0005524">
    <property type="term" value="F:ATP binding"/>
    <property type="evidence" value="ECO:0007669"/>
    <property type="project" value="UniProtKB-UniRule"/>
</dbReference>
<gene>
    <name evidence="7" type="primary">syh</name>
    <name evidence="4" type="synonym">hisS</name>
    <name evidence="7" type="ORF">HV00480_229</name>
</gene>
<keyword evidence="4" id="KW-0648">Protein biosynthesis</keyword>
<feature type="binding site" evidence="5">
    <location>
        <position position="255"/>
    </location>
    <ligand>
        <name>L-histidine</name>
        <dbReference type="ChEBI" id="CHEBI:57595"/>
    </ligand>
</feature>
<evidence type="ECO:0000256" key="4">
    <source>
        <dbReference type="HAMAP-Rule" id="MF_00127"/>
    </source>
</evidence>
<evidence type="ECO:0000259" key="6">
    <source>
        <dbReference type="PROSITE" id="PS50862"/>
    </source>
</evidence>
<keyword evidence="4 7" id="KW-0436">Ligase</keyword>
<dbReference type="PANTHER" id="PTHR43707">
    <property type="entry name" value="HISTIDYL-TRNA SYNTHETASE"/>
    <property type="match status" value="1"/>
</dbReference>
<dbReference type="InterPro" id="IPR041715">
    <property type="entry name" value="HisRS-like_core"/>
</dbReference>
<dbReference type="InterPro" id="IPR006195">
    <property type="entry name" value="aa-tRNA-synth_II"/>
</dbReference>
<dbReference type="SUPFAM" id="SSF52954">
    <property type="entry name" value="Class II aaRS ABD-related"/>
    <property type="match status" value="1"/>
</dbReference>
<dbReference type="GO" id="GO:0006427">
    <property type="term" value="P:histidyl-tRNA aminoacylation"/>
    <property type="evidence" value="ECO:0007669"/>
    <property type="project" value="UniProtKB-UniRule"/>
</dbReference>
<sequence>MQSVRGMQDILPEESKYWQYIHQIALNILESANYQEIKTPIVEARSLFERSIGEETDIISKEMYTFNDRAKRALTLRPEGTASIARAILQHNLCANNRTQKLWYFGPMFRYERPQQGRQRQFHQLGIECYGSNHPALDAEIIYIAWSILSKLQCGQVVLHLNSIGNSKERQMYSEQLKQYFLKYIKNLDLRLVQTIHKNPLRLLDSKESKLHEIISGAPNILQYLDNNSTQHFDLVQQYLTDLNVPFQVNNKLVRGLDYYNNTVFEFKTNALGTQDTICGGGRYDSLTQQIGGNPIHAIGWGMGIERLIILLKNHIDIINKPPCIYIATQNTNYIGYSLRILPVIQQYNLKYEIDLSGSSLTKQLQKANKQNAMICIIIGEEEITNHTLTIKWLEEGDQKTYSTASFEQLVPVIASRYKDKFTQNIYKAYSTCL</sequence>
<feature type="binding site" evidence="5">
    <location>
        <begin position="79"/>
        <end position="81"/>
    </location>
    <ligand>
        <name>L-histidine</name>
        <dbReference type="ChEBI" id="CHEBI:57595"/>
    </ligand>
</feature>
<comment type="similarity">
    <text evidence="1 4">Belongs to the class-II aminoacyl-tRNA synthetase family.</text>
</comment>
<comment type="catalytic activity">
    <reaction evidence="3 4">
        <text>tRNA(His) + L-histidine + ATP = L-histidyl-tRNA(His) + AMP + diphosphate + H(+)</text>
        <dbReference type="Rhea" id="RHEA:17313"/>
        <dbReference type="Rhea" id="RHEA-COMP:9665"/>
        <dbReference type="Rhea" id="RHEA-COMP:9689"/>
        <dbReference type="ChEBI" id="CHEBI:15378"/>
        <dbReference type="ChEBI" id="CHEBI:30616"/>
        <dbReference type="ChEBI" id="CHEBI:33019"/>
        <dbReference type="ChEBI" id="CHEBI:57595"/>
        <dbReference type="ChEBI" id="CHEBI:78442"/>
        <dbReference type="ChEBI" id="CHEBI:78527"/>
        <dbReference type="ChEBI" id="CHEBI:456215"/>
        <dbReference type="EC" id="6.1.1.21"/>
    </reaction>
</comment>
<keyword evidence="4" id="KW-0067">ATP-binding</keyword>
<dbReference type="Gene3D" id="3.40.50.800">
    <property type="entry name" value="Anticodon-binding domain"/>
    <property type="match status" value="1"/>
</dbReference>
<dbReference type="InterPro" id="IPR045864">
    <property type="entry name" value="aa-tRNA-synth_II/BPL/LPL"/>
</dbReference>
<dbReference type="PIRSF" id="PIRSF001549">
    <property type="entry name" value="His-tRNA_synth"/>
    <property type="match status" value="1"/>
</dbReference>
<name>A0A1G4NUS3_9FLOR</name>
<dbReference type="InterPro" id="IPR004154">
    <property type="entry name" value="Anticodon-bd"/>
</dbReference>
<dbReference type="RefSeq" id="YP_009314005.1">
    <property type="nucleotide sequence ID" value="NC_031659.1"/>
</dbReference>
<dbReference type="InterPro" id="IPR015807">
    <property type="entry name" value="His-tRNA-ligase"/>
</dbReference>
<dbReference type="InterPro" id="IPR004516">
    <property type="entry name" value="HisRS/HisZ"/>
</dbReference>
<evidence type="ECO:0000313" key="7">
    <source>
        <dbReference type="EMBL" id="SCW22259.1"/>
    </source>
</evidence>
<dbReference type="EMBL" id="LT622867">
    <property type="protein sequence ID" value="SCW22259.1"/>
    <property type="molecule type" value="Genomic_DNA"/>
</dbReference>
<dbReference type="GeneID" id="29999128"/>
<proteinExistence type="inferred from homology"/>
<reference evidence="7" key="2">
    <citation type="submission" date="2016-10" db="EMBL/GenBank/DDBJ databases">
        <authorList>
            <person name="de Groot N.N."/>
        </authorList>
    </citation>
    <scope>NUCLEOTIDE SEQUENCE</scope>
    <source>
        <strain evidence="7">HV00480</strain>
    </source>
</reference>
<dbReference type="CDD" id="cd00773">
    <property type="entry name" value="HisRS-like_core"/>
    <property type="match status" value="1"/>
</dbReference>
<evidence type="ECO:0000256" key="3">
    <source>
        <dbReference type="ARBA" id="ARBA00047639"/>
    </source>
</evidence>
<dbReference type="InterPro" id="IPR036621">
    <property type="entry name" value="Anticodon-bd_dom_sf"/>
</dbReference>
<dbReference type="GO" id="GO:0004821">
    <property type="term" value="F:histidine-tRNA ligase activity"/>
    <property type="evidence" value="ECO:0007669"/>
    <property type="project" value="UniProtKB-UniRule"/>
</dbReference>
<comment type="subcellular location">
    <subcellularLocation>
        <location evidence="4">Plastid</location>
        <location evidence="4">Chloroplast</location>
    </subcellularLocation>
</comment>
<feature type="binding site" evidence="5">
    <location>
        <position position="110"/>
    </location>
    <ligand>
        <name>L-histidine</name>
        <dbReference type="ChEBI" id="CHEBI:57595"/>
    </ligand>
</feature>